<evidence type="ECO:0000313" key="3">
    <source>
        <dbReference type="Proteomes" id="UP000738349"/>
    </source>
</evidence>
<dbReference type="Proteomes" id="UP000738349">
    <property type="component" value="Unassembled WGS sequence"/>
</dbReference>
<evidence type="ECO:0000256" key="1">
    <source>
        <dbReference type="SAM" id="MobiDB-lite"/>
    </source>
</evidence>
<dbReference type="OrthoDB" id="5296720at2759"/>
<proteinExistence type="predicted"/>
<dbReference type="AlphaFoldDB" id="A0A9P9J549"/>
<evidence type="ECO:0000313" key="2">
    <source>
        <dbReference type="EMBL" id="KAH7148503.1"/>
    </source>
</evidence>
<dbReference type="EMBL" id="JAGMUV010000007">
    <property type="protein sequence ID" value="KAH7148503.1"/>
    <property type="molecule type" value="Genomic_DNA"/>
</dbReference>
<keyword evidence="3" id="KW-1185">Reference proteome</keyword>
<evidence type="ECO:0008006" key="4">
    <source>
        <dbReference type="Google" id="ProtNLM"/>
    </source>
</evidence>
<protein>
    <recommendedName>
        <fullName evidence="4">F-box domain-containing protein</fullName>
    </recommendedName>
</protein>
<accession>A0A9P9J549</accession>
<organism evidence="2 3">
    <name type="scientific">Dactylonectria macrodidyma</name>
    <dbReference type="NCBI Taxonomy" id="307937"/>
    <lineage>
        <taxon>Eukaryota</taxon>
        <taxon>Fungi</taxon>
        <taxon>Dikarya</taxon>
        <taxon>Ascomycota</taxon>
        <taxon>Pezizomycotina</taxon>
        <taxon>Sordariomycetes</taxon>
        <taxon>Hypocreomycetidae</taxon>
        <taxon>Hypocreales</taxon>
        <taxon>Nectriaceae</taxon>
        <taxon>Dactylonectria</taxon>
    </lineage>
</organism>
<name>A0A9P9J549_9HYPO</name>
<comment type="caution">
    <text evidence="2">The sequence shown here is derived from an EMBL/GenBank/DDBJ whole genome shotgun (WGS) entry which is preliminary data.</text>
</comment>
<sequence>MTFLPLRVAASGNSLIEPPNLEQKTVQDQDEKNHHRASKMDSAAAPTSEPVSPIHRLPNEVLVHILRCLDSPSGVQKNLVLDPTYITRPVNGLQTRFDTPVKTASLVCRLWRRSLQRLLFRNIVWAFQRFHQPSGPNLSSKIGVLDFLHRTGLSRVVETFTILIDTPNHRGHGTLDNELWGLLPPQNNSPGPSRTRNIRPSPVLQRPDVEFRDPEDEEYAAYRAEQAWREDHESQANPGFSIQEPELLPRVAHENNWLWHLIFEQLDPLQFTLIGSIKTLSSLLGHIVDFSNYGGCNNHRHIVSLSRTSRSPMGQDNKTPVALLPSQKPRVNEYTTPSDLFSIRDWTSLLVNEGSFAIVYARNGVTNYSPPTLLPYILNSSNISFNHIQKTLKSFSYVAIFPPSKHIREAIVPCLPPVEHVYLQMAPHTSNFCFPGAMHGGVADIWLEFDTAYAVVMREMFDREVSSVWKQLQAFESGDASNEVGWSMAMQYVQVHGLKGWKMKSRGYFVRNDGRS</sequence>
<feature type="region of interest" description="Disordered" evidence="1">
    <location>
        <begin position="15"/>
        <end position="51"/>
    </location>
</feature>
<reference evidence="2" key="1">
    <citation type="journal article" date="2021" name="Nat. Commun.">
        <title>Genetic determinants of endophytism in the Arabidopsis root mycobiome.</title>
        <authorList>
            <person name="Mesny F."/>
            <person name="Miyauchi S."/>
            <person name="Thiergart T."/>
            <person name="Pickel B."/>
            <person name="Atanasova L."/>
            <person name="Karlsson M."/>
            <person name="Huettel B."/>
            <person name="Barry K.W."/>
            <person name="Haridas S."/>
            <person name="Chen C."/>
            <person name="Bauer D."/>
            <person name="Andreopoulos W."/>
            <person name="Pangilinan J."/>
            <person name="LaButti K."/>
            <person name="Riley R."/>
            <person name="Lipzen A."/>
            <person name="Clum A."/>
            <person name="Drula E."/>
            <person name="Henrissat B."/>
            <person name="Kohler A."/>
            <person name="Grigoriev I.V."/>
            <person name="Martin F.M."/>
            <person name="Hacquard S."/>
        </authorList>
    </citation>
    <scope>NUCLEOTIDE SEQUENCE</scope>
    <source>
        <strain evidence="2">MPI-CAGE-AT-0147</strain>
    </source>
</reference>
<gene>
    <name evidence="2" type="ORF">EDB81DRAFT_792418</name>
</gene>